<keyword evidence="1" id="KW-0732">Signal</keyword>
<sequence length="203" mass="22501">MSRYRVTLGLALLSVFAPLSAFAQPARQPQALVVQPLQRSNIEADDRFDLVLIACDARLQTVDYPDVIASEGVVETIAVATVPAAFNRAAAAEKQERVKCFIDALPATFEDVQTAPRHPKWLDVNIAATPPGWARFKAADDWLKTKRTATIAATPEFNHFVAGGCGDAVFGDREELFQQFIEWQCKQRCTWKRDVPAIETRVA</sequence>
<evidence type="ECO:0000313" key="3">
    <source>
        <dbReference type="Proteomes" id="UP000192872"/>
    </source>
</evidence>
<feature type="chain" id="PRO_5012484486" description="Secreted protein" evidence="1">
    <location>
        <begin position="24"/>
        <end position="203"/>
    </location>
</feature>
<feature type="signal peptide" evidence="1">
    <location>
        <begin position="1"/>
        <end position="23"/>
    </location>
</feature>
<proteinExistence type="predicted"/>
<dbReference type="RefSeq" id="WP_376800736.1">
    <property type="nucleotide sequence ID" value="NZ_DHHT01000033.1"/>
</dbReference>
<gene>
    <name evidence="2" type="ORF">A4S15_13955</name>
</gene>
<name>A0A1W9HRW0_9HYPH</name>
<evidence type="ECO:0000256" key="1">
    <source>
        <dbReference type="SAM" id="SignalP"/>
    </source>
</evidence>
<accession>A0A1W9HRW0</accession>
<evidence type="ECO:0000313" key="2">
    <source>
        <dbReference type="EMBL" id="OQW49987.1"/>
    </source>
</evidence>
<dbReference type="STRING" id="1827387.A4S15_13955"/>
<dbReference type="AlphaFoldDB" id="A0A1W9HRW0"/>
<dbReference type="EMBL" id="LWDL01000029">
    <property type="protein sequence ID" value="OQW49987.1"/>
    <property type="molecule type" value="Genomic_DNA"/>
</dbReference>
<reference evidence="2 3" key="1">
    <citation type="journal article" date="2017" name="Water Res.">
        <title>Comammox in drinking water systems.</title>
        <authorList>
            <person name="Wang Y."/>
            <person name="Ma L."/>
            <person name="Mao Y."/>
            <person name="Jiang X."/>
            <person name="Xia Y."/>
            <person name="Yu K."/>
            <person name="Li B."/>
            <person name="Zhang T."/>
        </authorList>
    </citation>
    <scope>NUCLEOTIDE SEQUENCE [LARGE SCALE GENOMIC DNA]</scope>
    <source>
        <strain evidence="2">SG_bin8</strain>
    </source>
</reference>
<dbReference type="Proteomes" id="UP000192872">
    <property type="component" value="Unassembled WGS sequence"/>
</dbReference>
<protein>
    <recommendedName>
        <fullName evidence="4">Secreted protein</fullName>
    </recommendedName>
</protein>
<evidence type="ECO:0008006" key="4">
    <source>
        <dbReference type="Google" id="ProtNLM"/>
    </source>
</evidence>
<organism evidence="2 3">
    <name type="scientific">Candidatus Raskinella chloraquaticus</name>
    <dbReference type="NCBI Taxonomy" id="1951219"/>
    <lineage>
        <taxon>Bacteria</taxon>
        <taxon>Pseudomonadati</taxon>
        <taxon>Pseudomonadota</taxon>
        <taxon>Alphaproteobacteria</taxon>
        <taxon>Hyphomicrobiales</taxon>
        <taxon>Phreatobacteraceae</taxon>
        <taxon>Candidatus Raskinella</taxon>
    </lineage>
</organism>
<comment type="caution">
    <text evidence="2">The sequence shown here is derived from an EMBL/GenBank/DDBJ whole genome shotgun (WGS) entry which is preliminary data.</text>
</comment>